<evidence type="ECO:0000313" key="2">
    <source>
        <dbReference type="EMBL" id="KAB7630524.1"/>
    </source>
</evidence>
<accession>A0A7V7YGJ2</accession>
<dbReference type="Proteomes" id="UP000449004">
    <property type="component" value="Unassembled WGS sequence"/>
</dbReference>
<dbReference type="EMBL" id="WELC01000010">
    <property type="protein sequence ID" value="KAB7630524.1"/>
    <property type="molecule type" value="Genomic_DNA"/>
</dbReference>
<dbReference type="InterPro" id="IPR012338">
    <property type="entry name" value="Beta-lactam/transpept-like"/>
</dbReference>
<keyword evidence="2" id="KW-0378">Hydrolase</keyword>
<dbReference type="PROSITE" id="PS51257">
    <property type="entry name" value="PROKAR_LIPOPROTEIN"/>
    <property type="match status" value="1"/>
</dbReference>
<dbReference type="InterPro" id="IPR001466">
    <property type="entry name" value="Beta-lactam-related"/>
</dbReference>
<organism evidence="2 3">
    <name type="scientific">Stenotrophomonas rhizophila</name>
    <dbReference type="NCBI Taxonomy" id="216778"/>
    <lineage>
        <taxon>Bacteria</taxon>
        <taxon>Pseudomonadati</taxon>
        <taxon>Pseudomonadota</taxon>
        <taxon>Gammaproteobacteria</taxon>
        <taxon>Lysobacterales</taxon>
        <taxon>Lysobacteraceae</taxon>
        <taxon>Stenotrophomonas</taxon>
    </lineage>
</organism>
<proteinExistence type="predicted"/>
<feature type="domain" description="Beta-lactamase-related" evidence="1">
    <location>
        <begin position="39"/>
        <end position="177"/>
    </location>
</feature>
<dbReference type="GO" id="GO:0016787">
    <property type="term" value="F:hydrolase activity"/>
    <property type="evidence" value="ECO:0007669"/>
    <property type="project" value="UniProtKB-KW"/>
</dbReference>
<dbReference type="SUPFAM" id="SSF56601">
    <property type="entry name" value="beta-lactamase/transpeptidase-like"/>
    <property type="match status" value="1"/>
</dbReference>
<dbReference type="RefSeq" id="WP_152152482.1">
    <property type="nucleotide sequence ID" value="NZ_WELC01000010.1"/>
</dbReference>
<dbReference type="InterPro" id="IPR050789">
    <property type="entry name" value="Diverse_Enzym_Activities"/>
</dbReference>
<evidence type="ECO:0000313" key="3">
    <source>
        <dbReference type="Proteomes" id="UP000449004"/>
    </source>
</evidence>
<dbReference type="Pfam" id="PF00144">
    <property type="entry name" value="Beta-lactamase"/>
    <property type="match status" value="1"/>
</dbReference>
<comment type="caution">
    <text evidence="2">The sequence shown here is derived from an EMBL/GenBank/DDBJ whole genome shotgun (WGS) entry which is preliminary data.</text>
</comment>
<dbReference type="PANTHER" id="PTHR43283">
    <property type="entry name" value="BETA-LACTAMASE-RELATED"/>
    <property type="match status" value="1"/>
</dbReference>
<dbReference type="AlphaFoldDB" id="A0A7V7YGJ2"/>
<gene>
    <name evidence="2" type="ORF">F9K92_09150</name>
</gene>
<protein>
    <submittedName>
        <fullName evidence="2">Serine hydrolase</fullName>
    </submittedName>
</protein>
<evidence type="ECO:0000259" key="1">
    <source>
        <dbReference type="Pfam" id="PF00144"/>
    </source>
</evidence>
<sequence>MRILLTFLAASLLVACTDRKEERAHCIEMALEMPPLSEGVAVFDDMNGHVAEAHSGGTLRNGRSPMVMASLTKPLVAQEIRRRVARGEFELTQSLGDFHVFSGLSQATTRVTIQQLLQHRGGFDRGSGDPLFATGSSSCHSAARLVLSRNTDFLPGTATVYSNAGYCVLGEILLESDRSTPMNASLEVALNSQLGAAGGWVGSLRDLHAELKQGFPLVELDSSPALPDGSHYAYGWRSWPASSTHARWTHFGRLPGIVSIALTDGGRDLLVAHFLGDPADVEVVSAQVGQELWRCIIASRQ</sequence>
<dbReference type="Gene3D" id="3.40.710.10">
    <property type="entry name" value="DD-peptidase/beta-lactamase superfamily"/>
    <property type="match status" value="1"/>
</dbReference>
<reference evidence="2 3" key="1">
    <citation type="submission" date="2019-10" db="EMBL/GenBank/DDBJ databases">
        <title>Halotolerant bacteria associated to Saharan-endemic halophytes Stipa tenacissima L. and Atriplex halimus L mitigate salt stress and promote growth of tomato plants.</title>
        <authorList>
            <person name="Dif G."/>
        </authorList>
    </citation>
    <scope>NUCLEOTIDE SEQUENCE [LARGE SCALE GENOMIC DNA]</scope>
    <source>
        <strain evidence="2 3">IS26</strain>
    </source>
</reference>
<name>A0A7V7YGJ2_9GAMM</name>